<evidence type="ECO:0000313" key="2">
    <source>
        <dbReference type="Proteomes" id="UP000887540"/>
    </source>
</evidence>
<protein>
    <submittedName>
        <fullName evidence="3">VWFA domain-containing protein</fullName>
    </submittedName>
</protein>
<accession>A0A914DBF9</accession>
<dbReference type="Pfam" id="PF07002">
    <property type="entry name" value="Copine"/>
    <property type="match status" value="1"/>
</dbReference>
<dbReference type="AlphaFoldDB" id="A0A914DBF9"/>
<dbReference type="WBParaSite" id="ACRNAN_scaffold2192.g20164.t1">
    <property type="protein sequence ID" value="ACRNAN_scaffold2192.g20164.t1"/>
    <property type="gene ID" value="ACRNAN_scaffold2192.g20164"/>
</dbReference>
<dbReference type="InterPro" id="IPR010734">
    <property type="entry name" value="Copine_C"/>
</dbReference>
<dbReference type="PANTHER" id="PTHR10857">
    <property type="entry name" value="COPINE"/>
    <property type="match status" value="1"/>
</dbReference>
<proteinExistence type="predicted"/>
<sequence>MGSSLMYRFPPKPSHSVPFELAQRPKVGNVSTMNPTVHEVEGVMEAYRICLCNTQLYGPTNFSPVINAVAQKAEHEQHGDRYQVLLIITDGVITDMQQTLSAIIQASTLPLSIIIVGVGNDNFEKMDELDSDNQLLSFNGKTAARDIVQFVPFRNFLTEVQMDFSMVQAALAKEVLAEVPDQVASYMKSKNIAPKHPQNPTPEQADGICPNSLHPNSNSIPYDQGSTDTACFSESTSSSSPYNIHRMSINQGQPPYPVQADGIQPSPAPYILGNSGIPRNPVPYPVDPIRMVSPPPPYNEVENVNNINMKFQNKI</sequence>
<dbReference type="InterPro" id="IPR036465">
    <property type="entry name" value="vWFA_dom_sf"/>
</dbReference>
<dbReference type="GO" id="GO:0071277">
    <property type="term" value="P:cellular response to calcium ion"/>
    <property type="evidence" value="ECO:0007669"/>
    <property type="project" value="TreeGrafter"/>
</dbReference>
<name>A0A914DBF9_9BILA</name>
<dbReference type="SUPFAM" id="SSF53300">
    <property type="entry name" value="vWA-like"/>
    <property type="match status" value="1"/>
</dbReference>
<dbReference type="Proteomes" id="UP000887540">
    <property type="component" value="Unplaced"/>
</dbReference>
<evidence type="ECO:0000259" key="1">
    <source>
        <dbReference type="PROSITE" id="PS50234"/>
    </source>
</evidence>
<dbReference type="PANTHER" id="PTHR10857:SF106">
    <property type="entry name" value="C2 DOMAIN-CONTAINING PROTEIN"/>
    <property type="match status" value="1"/>
</dbReference>
<dbReference type="GO" id="GO:0005886">
    <property type="term" value="C:plasma membrane"/>
    <property type="evidence" value="ECO:0007669"/>
    <property type="project" value="TreeGrafter"/>
</dbReference>
<dbReference type="GO" id="GO:0005544">
    <property type="term" value="F:calcium-dependent phospholipid binding"/>
    <property type="evidence" value="ECO:0007669"/>
    <property type="project" value="InterPro"/>
</dbReference>
<reference evidence="3" key="1">
    <citation type="submission" date="2022-11" db="UniProtKB">
        <authorList>
            <consortium name="WormBaseParasite"/>
        </authorList>
    </citation>
    <scope>IDENTIFICATION</scope>
</reference>
<dbReference type="PROSITE" id="PS50234">
    <property type="entry name" value="VWFA"/>
    <property type="match status" value="1"/>
</dbReference>
<dbReference type="Gene3D" id="3.40.50.410">
    <property type="entry name" value="von Willebrand factor, type A domain"/>
    <property type="match status" value="1"/>
</dbReference>
<dbReference type="InterPro" id="IPR045052">
    <property type="entry name" value="Copine"/>
</dbReference>
<dbReference type="InterPro" id="IPR002035">
    <property type="entry name" value="VWF_A"/>
</dbReference>
<evidence type="ECO:0000313" key="3">
    <source>
        <dbReference type="WBParaSite" id="ACRNAN_scaffold2192.g20164.t1"/>
    </source>
</evidence>
<feature type="domain" description="VWFA" evidence="1">
    <location>
        <begin position="58"/>
        <end position="160"/>
    </location>
</feature>
<organism evidence="2 3">
    <name type="scientific">Acrobeloides nanus</name>
    <dbReference type="NCBI Taxonomy" id="290746"/>
    <lineage>
        <taxon>Eukaryota</taxon>
        <taxon>Metazoa</taxon>
        <taxon>Ecdysozoa</taxon>
        <taxon>Nematoda</taxon>
        <taxon>Chromadorea</taxon>
        <taxon>Rhabditida</taxon>
        <taxon>Tylenchina</taxon>
        <taxon>Cephalobomorpha</taxon>
        <taxon>Cephaloboidea</taxon>
        <taxon>Cephalobidae</taxon>
        <taxon>Acrobeloides</taxon>
    </lineage>
</organism>
<keyword evidence="2" id="KW-1185">Reference proteome</keyword>